<organism evidence="1 2">
    <name type="scientific">Cetraspora pellucida</name>
    <dbReference type="NCBI Taxonomy" id="1433469"/>
    <lineage>
        <taxon>Eukaryota</taxon>
        <taxon>Fungi</taxon>
        <taxon>Fungi incertae sedis</taxon>
        <taxon>Mucoromycota</taxon>
        <taxon>Glomeromycotina</taxon>
        <taxon>Glomeromycetes</taxon>
        <taxon>Diversisporales</taxon>
        <taxon>Gigasporaceae</taxon>
        <taxon>Cetraspora</taxon>
    </lineage>
</organism>
<name>A0ACA9QK18_9GLOM</name>
<accession>A0ACA9QK18</accession>
<evidence type="ECO:0000313" key="1">
    <source>
        <dbReference type="EMBL" id="CAG8754709.1"/>
    </source>
</evidence>
<reference evidence="1" key="1">
    <citation type="submission" date="2021-06" db="EMBL/GenBank/DDBJ databases">
        <authorList>
            <person name="Kallberg Y."/>
            <person name="Tangrot J."/>
            <person name="Rosling A."/>
        </authorList>
    </citation>
    <scope>NUCLEOTIDE SEQUENCE</scope>
    <source>
        <strain evidence="1">28 12/20/2015</strain>
    </source>
</reference>
<gene>
    <name evidence="1" type="ORF">SPELUC_LOCUS14726</name>
</gene>
<sequence>DIDTKLKAIHEKIKKEAQMQQAAERVKSQTNNPQVQAQCEQNIVDAARNIDYLQKELERLQIRQRNSLQYPTQSGHQQFQQISPGGNHSPVSPHHSYSYPQPNQPPNYPNAPLDQTYGSSIPATRKGGLSNLDLIKSDAPFARQKVSLKLHELEFKLDVERRLKEGSEKMSDAVILQDPKNKKGIAEVQVQTLESKEKISLLTRSLQKYRSLYIVDEEE</sequence>
<comment type="caution">
    <text evidence="1">The sequence shown here is derived from an EMBL/GenBank/DDBJ whole genome shotgun (WGS) entry which is preliminary data.</text>
</comment>
<feature type="non-terminal residue" evidence="1">
    <location>
        <position position="219"/>
    </location>
</feature>
<dbReference type="Proteomes" id="UP000789366">
    <property type="component" value="Unassembled WGS sequence"/>
</dbReference>
<evidence type="ECO:0000313" key="2">
    <source>
        <dbReference type="Proteomes" id="UP000789366"/>
    </source>
</evidence>
<proteinExistence type="predicted"/>
<feature type="non-terminal residue" evidence="1">
    <location>
        <position position="1"/>
    </location>
</feature>
<keyword evidence="2" id="KW-1185">Reference proteome</keyword>
<protein>
    <submittedName>
        <fullName evidence="1">55_t:CDS:1</fullName>
    </submittedName>
</protein>
<dbReference type="EMBL" id="CAJVPW010044791">
    <property type="protein sequence ID" value="CAG8754709.1"/>
    <property type="molecule type" value="Genomic_DNA"/>
</dbReference>